<evidence type="ECO:0000256" key="1">
    <source>
        <dbReference type="ARBA" id="ARBA00023239"/>
    </source>
</evidence>
<dbReference type="GO" id="GO:0016787">
    <property type="term" value="F:hydrolase activity"/>
    <property type="evidence" value="ECO:0007669"/>
    <property type="project" value="UniProtKB-KW"/>
</dbReference>
<keyword evidence="3" id="KW-0378">Hydrolase</keyword>
<dbReference type="EMBL" id="JACHMH010000001">
    <property type="protein sequence ID" value="MBB4682488.1"/>
    <property type="molecule type" value="Genomic_DNA"/>
</dbReference>
<name>A0A7W7CMF8_9PSEU</name>
<dbReference type="Proteomes" id="UP000533598">
    <property type="component" value="Unassembled WGS sequence"/>
</dbReference>
<dbReference type="SUPFAM" id="SSF51556">
    <property type="entry name" value="Metallo-dependent hydrolases"/>
    <property type="match status" value="1"/>
</dbReference>
<protein>
    <submittedName>
        <fullName evidence="3">Putative TIM-barrel fold metal-dependent hydrolase</fullName>
    </submittedName>
</protein>
<keyword evidence="4" id="KW-1185">Reference proteome</keyword>
<dbReference type="PANTHER" id="PTHR21240:SF28">
    <property type="entry name" value="ISO-OROTATE DECARBOXYLASE (EUROFUNG)"/>
    <property type="match status" value="1"/>
</dbReference>
<dbReference type="Pfam" id="PF04909">
    <property type="entry name" value="Amidohydro_2"/>
    <property type="match status" value="1"/>
</dbReference>
<keyword evidence="1" id="KW-0456">Lyase</keyword>
<evidence type="ECO:0000313" key="4">
    <source>
        <dbReference type="Proteomes" id="UP000533598"/>
    </source>
</evidence>
<accession>A0A7W7CMF8</accession>
<dbReference type="GO" id="GO:0005737">
    <property type="term" value="C:cytoplasm"/>
    <property type="evidence" value="ECO:0007669"/>
    <property type="project" value="TreeGrafter"/>
</dbReference>
<evidence type="ECO:0000259" key="2">
    <source>
        <dbReference type="Pfam" id="PF04909"/>
    </source>
</evidence>
<dbReference type="GO" id="GO:0016831">
    <property type="term" value="F:carboxy-lyase activity"/>
    <property type="evidence" value="ECO:0007669"/>
    <property type="project" value="InterPro"/>
</dbReference>
<dbReference type="CDD" id="cd01292">
    <property type="entry name" value="metallo-dependent_hydrolases"/>
    <property type="match status" value="1"/>
</dbReference>
<dbReference type="InterPro" id="IPR032465">
    <property type="entry name" value="ACMSD"/>
</dbReference>
<dbReference type="GO" id="GO:0019748">
    <property type="term" value="P:secondary metabolic process"/>
    <property type="evidence" value="ECO:0007669"/>
    <property type="project" value="TreeGrafter"/>
</dbReference>
<feature type="domain" description="Amidohydrolase-related" evidence="2">
    <location>
        <begin position="23"/>
        <end position="295"/>
    </location>
</feature>
<dbReference type="PANTHER" id="PTHR21240">
    <property type="entry name" value="2-AMINO-3-CARBOXYLMUCONATE-6-SEMIALDEHYDE DECARBOXYLASE"/>
    <property type="match status" value="1"/>
</dbReference>
<proteinExistence type="predicted"/>
<reference evidence="3 4" key="1">
    <citation type="submission" date="2020-08" db="EMBL/GenBank/DDBJ databases">
        <title>Sequencing the genomes of 1000 actinobacteria strains.</title>
        <authorList>
            <person name="Klenk H.-P."/>
        </authorList>
    </citation>
    <scope>NUCLEOTIDE SEQUENCE [LARGE SCALE GENOMIC DNA]</scope>
    <source>
        <strain evidence="3 4">DSM 44230</strain>
    </source>
</reference>
<evidence type="ECO:0000313" key="3">
    <source>
        <dbReference type="EMBL" id="MBB4682488.1"/>
    </source>
</evidence>
<dbReference type="InterPro" id="IPR032466">
    <property type="entry name" value="Metal_Hydrolase"/>
</dbReference>
<organism evidence="3 4">
    <name type="scientific">Crossiella cryophila</name>
    <dbReference type="NCBI Taxonomy" id="43355"/>
    <lineage>
        <taxon>Bacteria</taxon>
        <taxon>Bacillati</taxon>
        <taxon>Actinomycetota</taxon>
        <taxon>Actinomycetes</taxon>
        <taxon>Pseudonocardiales</taxon>
        <taxon>Pseudonocardiaceae</taxon>
        <taxon>Crossiella</taxon>
    </lineage>
</organism>
<dbReference type="Gene3D" id="3.20.20.140">
    <property type="entry name" value="Metal-dependent hydrolases"/>
    <property type="match status" value="1"/>
</dbReference>
<dbReference type="AlphaFoldDB" id="A0A7W7CMF8"/>
<dbReference type="InterPro" id="IPR006680">
    <property type="entry name" value="Amidohydro-rel"/>
</dbReference>
<comment type="caution">
    <text evidence="3">The sequence shown here is derived from an EMBL/GenBank/DDBJ whole genome shotgun (WGS) entry which is preliminary data.</text>
</comment>
<gene>
    <name evidence="3" type="ORF">HNR67_008606</name>
</gene>
<sequence length="295" mass="32310">MTGPGSDGQIRDWVRGLGLPGLVDLHVHFMPERVLAKVWAYFDAAAQHYGTPWPVTYRVDEQARVELLRGFGVIGFAPLVYPHKPGMADWLNEWSAGFAGQVPEAVRTGTFYPEPGAADYLARALSEGVRCLKAHVQVGDYDPADPLLDKVWGLIAESGVPVVIHCGHGPLPGRFTGLEVFEPVLRRHPRLTAVLAHAGLPDYAGALDLVARYPRVHLDTTMVGVPFTERGAPLPVDWTARLAEFGDRIALGTDFPNIPYEYSEQLRAIAGWAEDLGPDFLRAVLHDTPAKLLGR</sequence>